<reference evidence="1" key="1">
    <citation type="journal article" date="2013" name="J. Plant Res.">
        <title>Effect of fungi and light on seed germination of three Opuntia species from semiarid lands of central Mexico.</title>
        <authorList>
            <person name="Delgado-Sanchez P."/>
            <person name="Jimenez-Bremont J.F."/>
            <person name="Guerrero-Gonzalez Mde L."/>
            <person name="Flores J."/>
        </authorList>
    </citation>
    <scope>NUCLEOTIDE SEQUENCE</scope>
    <source>
        <tissue evidence="1">Cladode</tissue>
    </source>
</reference>
<proteinExistence type="predicted"/>
<organism evidence="1">
    <name type="scientific">Opuntia streptacantha</name>
    <name type="common">Prickly pear cactus</name>
    <name type="synonym">Opuntia cardona</name>
    <dbReference type="NCBI Taxonomy" id="393608"/>
    <lineage>
        <taxon>Eukaryota</taxon>
        <taxon>Viridiplantae</taxon>
        <taxon>Streptophyta</taxon>
        <taxon>Embryophyta</taxon>
        <taxon>Tracheophyta</taxon>
        <taxon>Spermatophyta</taxon>
        <taxon>Magnoliopsida</taxon>
        <taxon>eudicotyledons</taxon>
        <taxon>Gunneridae</taxon>
        <taxon>Pentapetalae</taxon>
        <taxon>Caryophyllales</taxon>
        <taxon>Cactineae</taxon>
        <taxon>Cactaceae</taxon>
        <taxon>Opuntioideae</taxon>
        <taxon>Opuntia</taxon>
    </lineage>
</organism>
<dbReference type="EMBL" id="GISG01050749">
    <property type="protein sequence ID" value="MBA4625163.1"/>
    <property type="molecule type" value="Transcribed_RNA"/>
</dbReference>
<reference evidence="1" key="2">
    <citation type="submission" date="2020-07" db="EMBL/GenBank/DDBJ databases">
        <authorList>
            <person name="Vera ALvarez R."/>
            <person name="Arias-Moreno D.M."/>
            <person name="Jimenez-Jacinto V."/>
            <person name="Jimenez-Bremont J.F."/>
            <person name="Swaminathan K."/>
            <person name="Moose S.P."/>
            <person name="Guerrero-Gonzalez M.L."/>
            <person name="Marino-Ramirez L."/>
            <person name="Landsman D."/>
            <person name="Rodriguez-Kessler M."/>
            <person name="Delgado-Sanchez P."/>
        </authorList>
    </citation>
    <scope>NUCLEOTIDE SEQUENCE</scope>
    <source>
        <tissue evidence="1">Cladode</tissue>
    </source>
</reference>
<name>A0A7C9CVR6_OPUST</name>
<accession>A0A7C9CVR6</accession>
<protein>
    <submittedName>
        <fullName evidence="1">Uncharacterized protein</fullName>
    </submittedName>
</protein>
<dbReference type="AlphaFoldDB" id="A0A7C9CVR6"/>
<sequence>MASWTRPTPKESWFSINSPAGHKEFVSTIPFPKYPFGKGGLNLGLPSTAKRSLVFWSAFMFKALLLALHTNAERASKEVHLFRAPSSMAFILSFSRRFGSKQKDRYSIFSE</sequence>
<evidence type="ECO:0000313" key="1">
    <source>
        <dbReference type="EMBL" id="MBA4625163.1"/>
    </source>
</evidence>